<name>A0ABU7KRU3_9ACTN</name>
<comment type="caution">
    <text evidence="1">The sequence shown here is derived from an EMBL/GenBank/DDBJ whole genome shotgun (WGS) entry which is preliminary data.</text>
</comment>
<sequence>MDTLDRLTAALHAELCRLHDVTPEGWSLTGDYAALRDDAERLAEVAVKVMEETGK</sequence>
<evidence type="ECO:0000313" key="1">
    <source>
        <dbReference type="EMBL" id="MEE2051719.1"/>
    </source>
</evidence>
<dbReference type="Proteomes" id="UP001348641">
    <property type="component" value="Unassembled WGS sequence"/>
</dbReference>
<proteinExistence type="predicted"/>
<evidence type="ECO:0000313" key="2">
    <source>
        <dbReference type="Proteomes" id="UP001348641"/>
    </source>
</evidence>
<organism evidence="1 2">
    <name type="scientific">Nocardiopsis tropica</name>
    <dbReference type="NCBI Taxonomy" id="109330"/>
    <lineage>
        <taxon>Bacteria</taxon>
        <taxon>Bacillati</taxon>
        <taxon>Actinomycetota</taxon>
        <taxon>Actinomycetes</taxon>
        <taxon>Streptosporangiales</taxon>
        <taxon>Nocardiopsidaceae</taxon>
        <taxon>Nocardiopsis</taxon>
    </lineage>
</organism>
<gene>
    <name evidence="1" type="ORF">Q8A49_14560</name>
</gene>
<dbReference type="EMBL" id="JAUUCC010000033">
    <property type="protein sequence ID" value="MEE2051719.1"/>
    <property type="molecule type" value="Genomic_DNA"/>
</dbReference>
<dbReference type="RefSeq" id="WP_330158781.1">
    <property type="nucleotide sequence ID" value="NZ_BAAAJA010000049.1"/>
</dbReference>
<accession>A0ABU7KRU3</accession>
<reference evidence="1 2" key="1">
    <citation type="submission" date="2023-07" db="EMBL/GenBank/DDBJ databases">
        <authorList>
            <person name="Girao M."/>
            <person name="Carvalho M.F."/>
        </authorList>
    </citation>
    <scope>NUCLEOTIDE SEQUENCE [LARGE SCALE GENOMIC DNA]</scope>
    <source>
        <strain evidence="1 2">66/93</strain>
    </source>
</reference>
<protein>
    <submittedName>
        <fullName evidence="1">Uncharacterized protein</fullName>
    </submittedName>
</protein>